<dbReference type="AlphaFoldDB" id="A0A6S6T023"/>
<protein>
    <submittedName>
        <fullName evidence="1">Uncharacterized protein</fullName>
    </submittedName>
</protein>
<proteinExistence type="predicted"/>
<reference evidence="1" key="1">
    <citation type="submission" date="2020-01" db="EMBL/GenBank/DDBJ databases">
        <authorList>
            <person name="Meier V. D."/>
            <person name="Meier V D."/>
        </authorList>
    </citation>
    <scope>NUCLEOTIDE SEQUENCE</scope>
    <source>
        <strain evidence="1">HLG_WM_MAG_08</strain>
    </source>
</reference>
<evidence type="ECO:0000313" key="1">
    <source>
        <dbReference type="EMBL" id="CAA6811684.1"/>
    </source>
</evidence>
<name>A0A6S6T023_9GAMM</name>
<sequence length="78" mass="8578">MNSMNYTCGLHSLALTLQAGEQQVILLDASTEQSLGKLAQKLPHYGKYSYVLFNSATGDNVAKGQWEVKDSPLTLNFK</sequence>
<gene>
    <name evidence="1" type="ORF">HELGO_WM95044</name>
</gene>
<dbReference type="EMBL" id="CACVAV010000187">
    <property type="protein sequence ID" value="CAA6811684.1"/>
    <property type="molecule type" value="Genomic_DNA"/>
</dbReference>
<accession>A0A6S6T023</accession>
<organism evidence="1">
    <name type="scientific">uncultured Thiotrichaceae bacterium</name>
    <dbReference type="NCBI Taxonomy" id="298394"/>
    <lineage>
        <taxon>Bacteria</taxon>
        <taxon>Pseudomonadati</taxon>
        <taxon>Pseudomonadota</taxon>
        <taxon>Gammaproteobacteria</taxon>
        <taxon>Thiotrichales</taxon>
        <taxon>Thiotrichaceae</taxon>
        <taxon>environmental samples</taxon>
    </lineage>
</organism>